<dbReference type="InterPro" id="IPR029068">
    <property type="entry name" value="Glyas_Bleomycin-R_OHBP_Dase"/>
</dbReference>
<organism evidence="2 3">
    <name type="scientific">Paenibacillus alvei TS-15</name>
    <dbReference type="NCBI Taxonomy" id="1117108"/>
    <lineage>
        <taxon>Bacteria</taxon>
        <taxon>Bacillati</taxon>
        <taxon>Bacillota</taxon>
        <taxon>Bacilli</taxon>
        <taxon>Bacillales</taxon>
        <taxon>Paenibacillaceae</taxon>
        <taxon>Paenibacillus</taxon>
    </lineage>
</organism>
<feature type="domain" description="Glyoxalase/Bleomycin resistance-like N-terminal" evidence="1">
    <location>
        <begin position="8"/>
        <end position="31"/>
    </location>
</feature>
<dbReference type="Proteomes" id="UP000015344">
    <property type="component" value="Unassembled WGS sequence"/>
</dbReference>
<sequence>MNKLCVISIYVSDIGKAKEFYCEKLGFEISKVYQ</sequence>
<dbReference type="Pfam" id="PF22677">
    <property type="entry name" value="Ble-like_N"/>
    <property type="match status" value="1"/>
</dbReference>
<dbReference type="AlphaFoldDB" id="S9SCX3"/>
<proteinExistence type="predicted"/>
<protein>
    <submittedName>
        <fullName evidence="2">Glyoxalase/bleomycin resistance protein/dioxygenase</fullName>
    </submittedName>
</protein>
<dbReference type="EMBL" id="ATMT01000104">
    <property type="protein sequence ID" value="EPY03742.1"/>
    <property type="molecule type" value="Genomic_DNA"/>
</dbReference>
<evidence type="ECO:0000313" key="2">
    <source>
        <dbReference type="EMBL" id="EPY03742.1"/>
    </source>
</evidence>
<keyword evidence="2" id="KW-0560">Oxidoreductase</keyword>
<accession>S9SCX3</accession>
<dbReference type="InterPro" id="IPR053863">
    <property type="entry name" value="Glyoxy/Ble-like_N"/>
</dbReference>
<comment type="caution">
    <text evidence="2">The sequence shown here is derived from an EMBL/GenBank/DDBJ whole genome shotgun (WGS) entry which is preliminary data.</text>
</comment>
<reference evidence="2 3" key="1">
    <citation type="submission" date="2013-05" db="EMBL/GenBank/DDBJ databases">
        <authorList>
            <person name="Strain E.A."/>
            <person name="Brown E."/>
            <person name="Allard M.W."/>
            <person name="Luo Y.L."/>
        </authorList>
    </citation>
    <scope>NUCLEOTIDE SEQUENCE [LARGE SCALE GENOMIC DNA]</scope>
    <source>
        <strain evidence="2 3">TS-15</strain>
    </source>
</reference>
<evidence type="ECO:0000259" key="1">
    <source>
        <dbReference type="Pfam" id="PF22677"/>
    </source>
</evidence>
<gene>
    <name evidence="2" type="ORF">PAALTS15_28381</name>
</gene>
<name>S9SCX3_PAEAL</name>
<keyword evidence="2" id="KW-0223">Dioxygenase</keyword>
<dbReference type="SUPFAM" id="SSF54593">
    <property type="entry name" value="Glyoxalase/Bleomycin resistance protein/Dihydroxybiphenyl dioxygenase"/>
    <property type="match status" value="1"/>
</dbReference>
<dbReference type="GO" id="GO:0051213">
    <property type="term" value="F:dioxygenase activity"/>
    <property type="evidence" value="ECO:0007669"/>
    <property type="project" value="UniProtKB-KW"/>
</dbReference>
<evidence type="ECO:0000313" key="3">
    <source>
        <dbReference type="Proteomes" id="UP000015344"/>
    </source>
</evidence>
<dbReference type="Gene3D" id="3.10.180.10">
    <property type="entry name" value="2,3-Dihydroxybiphenyl 1,2-Dioxygenase, domain 1"/>
    <property type="match status" value="1"/>
</dbReference>